<accession>A0ABQ8Q9U9</accession>
<keyword evidence="2" id="KW-0732">Signal</keyword>
<feature type="chain" id="PRO_5045750430" evidence="2">
    <location>
        <begin position="25"/>
        <end position="259"/>
    </location>
</feature>
<name>A0ABQ8Q9U9_9AGAR</name>
<reference evidence="3" key="1">
    <citation type="submission" date="2022-08" db="EMBL/GenBank/DDBJ databases">
        <authorList>
            <consortium name="DOE Joint Genome Institute"/>
            <person name="Min B."/>
            <person name="Riley R."/>
            <person name="Sierra-Patev S."/>
            <person name="Naranjo-Ortiz M."/>
            <person name="Looney B."/>
            <person name="Konkel Z."/>
            <person name="Slot J.C."/>
            <person name="Sakamoto Y."/>
            <person name="Steenwyk J.L."/>
            <person name="Rokas A."/>
            <person name="Carro J."/>
            <person name="Camarero S."/>
            <person name="Ferreira P."/>
            <person name="Molpeceres G."/>
            <person name="Ruiz-Duenas F.J."/>
            <person name="Serrano A."/>
            <person name="Henrissat B."/>
            <person name="Drula E."/>
            <person name="Hughes K.W."/>
            <person name="Mata J.L."/>
            <person name="Ishikawa N.K."/>
            <person name="Vargas-Isla R."/>
            <person name="Ushijima S."/>
            <person name="Smith C.A."/>
            <person name="Ahrendt S."/>
            <person name="Andreopoulos W."/>
            <person name="He G."/>
            <person name="Labutti K."/>
            <person name="Lipzen A."/>
            <person name="Ng V."/>
            <person name="Sandor L."/>
            <person name="Barry K."/>
            <person name="Martinez A.T."/>
            <person name="Xiao Y."/>
            <person name="Gibbons J.G."/>
            <person name="Terashima K."/>
            <person name="Hibbett D.S."/>
            <person name="Grigoriev I.V."/>
        </authorList>
    </citation>
    <scope>NUCLEOTIDE SEQUENCE</scope>
    <source>
        <strain evidence="3">TFB10827</strain>
    </source>
</reference>
<evidence type="ECO:0000313" key="3">
    <source>
        <dbReference type="EMBL" id="KAJ3995265.1"/>
    </source>
</evidence>
<sequence length="259" mass="29520">MHLLSFPAHLFSIVLLSIVLGVMTMAVPLTVHNTDIGKWQWHSKRRFMSETKVYLVRRIDQSHPPRKDDHRAAIRTTILRGYEHWYLYISTMHSFYAVQDDELKLWRVRKVDDGKIISSGFILGNLDNDPVKAFQDRTALMNDLFSKIQRITGPSQFEALNAVIDFLKADSTPEGLTYTPGPEDPDAWTKIFLAMTNYDQYQQKFPNVPAKDRYMRPTGDSETTDVQQAASILMGITQLPTTSGGQSAERPRKTGGSRK</sequence>
<evidence type="ECO:0000256" key="2">
    <source>
        <dbReference type="SAM" id="SignalP"/>
    </source>
</evidence>
<protein>
    <submittedName>
        <fullName evidence="3">Uncharacterized protein</fullName>
    </submittedName>
</protein>
<feature type="region of interest" description="Disordered" evidence="1">
    <location>
        <begin position="236"/>
        <end position="259"/>
    </location>
</feature>
<keyword evidence="4" id="KW-1185">Reference proteome</keyword>
<organism evidence="3 4">
    <name type="scientific">Lentinula boryana</name>
    <dbReference type="NCBI Taxonomy" id="40481"/>
    <lineage>
        <taxon>Eukaryota</taxon>
        <taxon>Fungi</taxon>
        <taxon>Dikarya</taxon>
        <taxon>Basidiomycota</taxon>
        <taxon>Agaricomycotina</taxon>
        <taxon>Agaricomycetes</taxon>
        <taxon>Agaricomycetidae</taxon>
        <taxon>Agaricales</taxon>
        <taxon>Marasmiineae</taxon>
        <taxon>Omphalotaceae</taxon>
        <taxon>Lentinula</taxon>
    </lineage>
</organism>
<gene>
    <name evidence="3" type="ORF">F5050DRAFT_1768501</name>
</gene>
<evidence type="ECO:0000313" key="4">
    <source>
        <dbReference type="Proteomes" id="UP001163828"/>
    </source>
</evidence>
<feature type="signal peptide" evidence="2">
    <location>
        <begin position="1"/>
        <end position="24"/>
    </location>
</feature>
<dbReference type="Proteomes" id="UP001163828">
    <property type="component" value="Unassembled WGS sequence"/>
</dbReference>
<comment type="caution">
    <text evidence="3">The sequence shown here is derived from an EMBL/GenBank/DDBJ whole genome shotgun (WGS) entry which is preliminary data.</text>
</comment>
<dbReference type="EMBL" id="MU790661">
    <property type="protein sequence ID" value="KAJ3995265.1"/>
    <property type="molecule type" value="Genomic_DNA"/>
</dbReference>
<proteinExistence type="predicted"/>
<evidence type="ECO:0000256" key="1">
    <source>
        <dbReference type="SAM" id="MobiDB-lite"/>
    </source>
</evidence>